<dbReference type="EMBL" id="UOFS01000013">
    <property type="protein sequence ID" value="VAW93075.1"/>
    <property type="molecule type" value="Genomic_DNA"/>
</dbReference>
<reference evidence="2" key="1">
    <citation type="submission" date="2018-06" db="EMBL/GenBank/DDBJ databases">
        <authorList>
            <person name="Zhirakovskaya E."/>
        </authorList>
    </citation>
    <scope>NUCLEOTIDE SEQUENCE</scope>
</reference>
<organism evidence="2">
    <name type="scientific">hydrothermal vent metagenome</name>
    <dbReference type="NCBI Taxonomy" id="652676"/>
    <lineage>
        <taxon>unclassified sequences</taxon>
        <taxon>metagenomes</taxon>
        <taxon>ecological metagenomes</taxon>
    </lineage>
</organism>
<evidence type="ECO:0000256" key="1">
    <source>
        <dbReference type="SAM" id="Phobius"/>
    </source>
</evidence>
<keyword evidence="1" id="KW-1133">Transmembrane helix</keyword>
<sequence>MVLHGVANDNWIVYDMNYLKKIFNYVKFVFLILAWMTPILPVIANSIKEDNIHVKTWNKFATDLYEYHKQQIKGKTITIKSKKGGYATNKEFYLEKEYYDTNNKLLSRLSWEVAKPDNLHVIEIFIYNKKNQLVRDYTAAYLPLYRNAPVQTLISFHQYNKDLHAFRSFDASGDRVLERCEGIYDRKEISFLLDEDDLYALLGDNNGLMYSTDYKLCFDGLQEDLGQYLKPQ</sequence>
<gene>
    <name evidence="2" type="ORF">MNBD_GAMMA22-617</name>
</gene>
<evidence type="ECO:0000313" key="2">
    <source>
        <dbReference type="EMBL" id="VAW93075.1"/>
    </source>
</evidence>
<proteinExistence type="predicted"/>
<keyword evidence="1" id="KW-0812">Transmembrane</keyword>
<dbReference type="AlphaFoldDB" id="A0A3B0ZI11"/>
<keyword evidence="1" id="KW-0472">Membrane</keyword>
<feature type="transmembrane region" description="Helical" evidence="1">
    <location>
        <begin position="25"/>
        <end position="44"/>
    </location>
</feature>
<accession>A0A3B0ZI11</accession>
<protein>
    <submittedName>
        <fullName evidence="2">Uncharacterized protein</fullName>
    </submittedName>
</protein>
<name>A0A3B0ZI11_9ZZZZ</name>